<proteinExistence type="inferred from homology"/>
<keyword evidence="2" id="KW-0812">Transmembrane</keyword>
<dbReference type="AlphaFoldDB" id="A0A9W5TBX6"/>
<evidence type="ECO:0000256" key="2">
    <source>
        <dbReference type="SAM" id="Phobius"/>
    </source>
</evidence>
<dbReference type="EMBL" id="BLIY01000007">
    <property type="protein sequence ID" value="GFE53627.1"/>
    <property type="molecule type" value="Genomic_DNA"/>
</dbReference>
<evidence type="ECO:0000313" key="4">
    <source>
        <dbReference type="Proteomes" id="UP001057455"/>
    </source>
</evidence>
<name>A0A9W5TBX6_BABOV</name>
<dbReference type="PANTHER" id="PTHR12300">
    <property type="entry name" value="HVA22-LIKE PROTEINS"/>
    <property type="match status" value="1"/>
</dbReference>
<keyword evidence="4" id="KW-1185">Reference proteome</keyword>
<comment type="similarity">
    <text evidence="1">Belongs to the DP1 family.</text>
</comment>
<dbReference type="GO" id="GO:0016020">
    <property type="term" value="C:membrane"/>
    <property type="evidence" value="ECO:0007669"/>
    <property type="project" value="UniProtKB-SubCell"/>
</dbReference>
<keyword evidence="2" id="KW-1133">Transmembrane helix</keyword>
<dbReference type="Pfam" id="PF03134">
    <property type="entry name" value="TB2_DP1_HVA22"/>
    <property type="match status" value="1"/>
</dbReference>
<protein>
    <submittedName>
        <fullName evidence="3">TB2 HVA22 domain-containing protein</fullName>
    </submittedName>
</protein>
<sequence>MAVSLFPRPVLLILNLAICVLYPAYLTFAHLYSSVLHNQHKAESEDHRHNSGLIAHYIAYWTIYVLFSKLESYALAYIIPIIPFFYEAKLLSFFWLASEQFKGAGYLFHRYGMKNLLHSANLLRSELDNKLDARHRKTLTDIAHQMGSIDDVKLSSME</sequence>
<comment type="caution">
    <text evidence="3">The sequence shown here is derived from an EMBL/GenBank/DDBJ whole genome shotgun (WGS) entry which is preliminary data.</text>
</comment>
<feature type="transmembrane region" description="Helical" evidence="2">
    <location>
        <begin position="12"/>
        <end position="32"/>
    </location>
</feature>
<comment type="subcellular location">
    <subcellularLocation>
        <location evidence="1">Membrane</location>
        <topology evidence="1">Multi-pass membrane protein</topology>
    </subcellularLocation>
</comment>
<gene>
    <name evidence="3" type="ORF">BaOVIS_010310</name>
</gene>
<dbReference type="Proteomes" id="UP001057455">
    <property type="component" value="Unassembled WGS sequence"/>
</dbReference>
<feature type="transmembrane region" description="Helical" evidence="2">
    <location>
        <begin position="76"/>
        <end position="97"/>
    </location>
</feature>
<evidence type="ECO:0000313" key="3">
    <source>
        <dbReference type="EMBL" id="GFE53627.1"/>
    </source>
</evidence>
<keyword evidence="2" id="KW-0472">Membrane</keyword>
<organism evidence="3 4">
    <name type="scientific">Babesia ovis</name>
    <dbReference type="NCBI Taxonomy" id="5869"/>
    <lineage>
        <taxon>Eukaryota</taxon>
        <taxon>Sar</taxon>
        <taxon>Alveolata</taxon>
        <taxon>Apicomplexa</taxon>
        <taxon>Aconoidasida</taxon>
        <taxon>Piroplasmida</taxon>
        <taxon>Babesiidae</taxon>
        <taxon>Babesia</taxon>
    </lineage>
</organism>
<dbReference type="PANTHER" id="PTHR12300:SF117">
    <property type="entry name" value="LP05237P-RELATED"/>
    <property type="match status" value="1"/>
</dbReference>
<evidence type="ECO:0000256" key="1">
    <source>
        <dbReference type="RuleBase" id="RU362006"/>
    </source>
</evidence>
<accession>A0A9W5TBX6</accession>
<feature type="transmembrane region" description="Helical" evidence="2">
    <location>
        <begin position="53"/>
        <end position="70"/>
    </location>
</feature>
<dbReference type="InterPro" id="IPR004345">
    <property type="entry name" value="TB2_DP1_HVA22"/>
</dbReference>
<reference evidence="3" key="1">
    <citation type="submission" date="2019-12" db="EMBL/GenBank/DDBJ databases">
        <title>Genome sequence of Babesia ovis.</title>
        <authorList>
            <person name="Yamagishi J."/>
            <person name="Sevinc F."/>
            <person name="Xuan X."/>
        </authorList>
    </citation>
    <scope>NUCLEOTIDE SEQUENCE</scope>
    <source>
        <strain evidence="3">Selcuk</strain>
    </source>
</reference>
<dbReference type="OrthoDB" id="10009287at2759"/>